<evidence type="ECO:0000259" key="8">
    <source>
        <dbReference type="PROSITE" id="PS50928"/>
    </source>
</evidence>
<evidence type="ECO:0000256" key="6">
    <source>
        <dbReference type="ARBA" id="ARBA00023136"/>
    </source>
</evidence>
<sequence>MLLVALRILFFRLLVAVPTLIAVSALVFVILRLLPADPAAMSLPPGATAEDLARLRAALGLDRSIPEQYLIWLGDLLSGDFGISIYFRRPVADLVSTALPNTLELVLSGLLLGVIVGVAGGLLMFRARGGRGEEALDVVSSAMMSIPEFLWALLLILAFGVAVPLLPFIGRMAPGMMTPPGVTGFLLLDSLIAGRLDVFFSLLLHLVLPAVALAIALAPLIMRVLRASLVEVAGDDFVTQARLRGLSEQRILFAHTLPNAALPTISLIGVQAGFMFGGTVLVEVIFGYPGLGNLIVDAVRNHDLPVIQLVALVYCVLVLAINAAVEVIYLLVNPRLRTH</sequence>
<evidence type="ECO:0000256" key="1">
    <source>
        <dbReference type="ARBA" id="ARBA00004651"/>
    </source>
</evidence>
<dbReference type="Gene3D" id="1.10.3720.10">
    <property type="entry name" value="MetI-like"/>
    <property type="match status" value="1"/>
</dbReference>
<name>A0A934IQL1_9HYPH</name>
<dbReference type="Proteomes" id="UP000609531">
    <property type="component" value="Unassembled WGS sequence"/>
</dbReference>
<dbReference type="InterPro" id="IPR035906">
    <property type="entry name" value="MetI-like_sf"/>
</dbReference>
<evidence type="ECO:0000313" key="10">
    <source>
        <dbReference type="Proteomes" id="UP000609531"/>
    </source>
</evidence>
<gene>
    <name evidence="9" type="ORF">JCR33_14355</name>
</gene>
<dbReference type="PANTHER" id="PTHR43163:SF6">
    <property type="entry name" value="DIPEPTIDE TRANSPORT SYSTEM PERMEASE PROTEIN DPPB-RELATED"/>
    <property type="match status" value="1"/>
</dbReference>
<dbReference type="InterPro" id="IPR045621">
    <property type="entry name" value="BPD_transp_1_N"/>
</dbReference>
<evidence type="ECO:0000256" key="4">
    <source>
        <dbReference type="ARBA" id="ARBA00022692"/>
    </source>
</evidence>
<evidence type="ECO:0000256" key="2">
    <source>
        <dbReference type="ARBA" id="ARBA00022448"/>
    </source>
</evidence>
<evidence type="ECO:0000256" key="3">
    <source>
        <dbReference type="ARBA" id="ARBA00022475"/>
    </source>
</evidence>
<dbReference type="Pfam" id="PF00528">
    <property type="entry name" value="BPD_transp_1"/>
    <property type="match status" value="1"/>
</dbReference>
<dbReference type="EMBL" id="JAEKJA010000011">
    <property type="protein sequence ID" value="MBJ3776885.1"/>
    <property type="molecule type" value="Genomic_DNA"/>
</dbReference>
<proteinExistence type="inferred from homology"/>
<keyword evidence="10" id="KW-1185">Reference proteome</keyword>
<feature type="transmembrane region" description="Helical" evidence="7">
    <location>
        <begin position="306"/>
        <end position="332"/>
    </location>
</feature>
<comment type="similarity">
    <text evidence="7">Belongs to the binding-protein-dependent transport system permease family.</text>
</comment>
<keyword evidence="6 7" id="KW-0472">Membrane</keyword>
<feature type="transmembrane region" description="Helical" evidence="7">
    <location>
        <begin position="260"/>
        <end position="286"/>
    </location>
</feature>
<accession>A0A934IQL1</accession>
<reference evidence="9" key="1">
    <citation type="submission" date="2020-12" db="EMBL/GenBank/DDBJ databases">
        <title>Bacterial taxonomy.</title>
        <authorList>
            <person name="Pan X."/>
        </authorList>
    </citation>
    <scope>NUCLEOTIDE SEQUENCE</scope>
    <source>
        <strain evidence="9">B2012</strain>
    </source>
</reference>
<dbReference type="RefSeq" id="WP_198882781.1">
    <property type="nucleotide sequence ID" value="NZ_JAEKJA010000011.1"/>
</dbReference>
<keyword evidence="3" id="KW-1003">Cell membrane</keyword>
<dbReference type="AlphaFoldDB" id="A0A934IQL1"/>
<feature type="transmembrane region" description="Helical" evidence="7">
    <location>
        <begin position="9"/>
        <end position="34"/>
    </location>
</feature>
<feature type="transmembrane region" description="Helical" evidence="7">
    <location>
        <begin position="149"/>
        <end position="169"/>
    </location>
</feature>
<feature type="domain" description="ABC transmembrane type-1" evidence="8">
    <location>
        <begin position="99"/>
        <end position="325"/>
    </location>
</feature>
<organism evidence="9 10">
    <name type="scientific">Acuticoccus mangrovi</name>
    <dbReference type="NCBI Taxonomy" id="2796142"/>
    <lineage>
        <taxon>Bacteria</taxon>
        <taxon>Pseudomonadati</taxon>
        <taxon>Pseudomonadota</taxon>
        <taxon>Alphaproteobacteria</taxon>
        <taxon>Hyphomicrobiales</taxon>
        <taxon>Amorphaceae</taxon>
        <taxon>Acuticoccus</taxon>
    </lineage>
</organism>
<dbReference type="CDD" id="cd06261">
    <property type="entry name" value="TM_PBP2"/>
    <property type="match status" value="1"/>
</dbReference>
<dbReference type="PANTHER" id="PTHR43163">
    <property type="entry name" value="DIPEPTIDE TRANSPORT SYSTEM PERMEASE PROTEIN DPPB-RELATED"/>
    <property type="match status" value="1"/>
</dbReference>
<evidence type="ECO:0000313" key="9">
    <source>
        <dbReference type="EMBL" id="MBJ3776885.1"/>
    </source>
</evidence>
<feature type="transmembrane region" description="Helical" evidence="7">
    <location>
        <begin position="198"/>
        <end position="221"/>
    </location>
</feature>
<dbReference type="GO" id="GO:0005886">
    <property type="term" value="C:plasma membrane"/>
    <property type="evidence" value="ECO:0007669"/>
    <property type="project" value="UniProtKB-SubCell"/>
</dbReference>
<keyword evidence="4 7" id="KW-0812">Transmembrane</keyword>
<feature type="transmembrane region" description="Helical" evidence="7">
    <location>
        <begin position="105"/>
        <end position="125"/>
    </location>
</feature>
<evidence type="ECO:0000256" key="5">
    <source>
        <dbReference type="ARBA" id="ARBA00022989"/>
    </source>
</evidence>
<comment type="caution">
    <text evidence="9">The sequence shown here is derived from an EMBL/GenBank/DDBJ whole genome shotgun (WGS) entry which is preliminary data.</text>
</comment>
<dbReference type="InterPro" id="IPR000515">
    <property type="entry name" value="MetI-like"/>
</dbReference>
<dbReference type="SUPFAM" id="SSF161098">
    <property type="entry name" value="MetI-like"/>
    <property type="match status" value="1"/>
</dbReference>
<dbReference type="GO" id="GO:0055085">
    <property type="term" value="P:transmembrane transport"/>
    <property type="evidence" value="ECO:0007669"/>
    <property type="project" value="InterPro"/>
</dbReference>
<comment type="subcellular location">
    <subcellularLocation>
        <location evidence="1 7">Cell membrane</location>
        <topology evidence="1 7">Multi-pass membrane protein</topology>
    </subcellularLocation>
</comment>
<protein>
    <submittedName>
        <fullName evidence="9">ABC transporter permease</fullName>
    </submittedName>
</protein>
<dbReference type="Pfam" id="PF19300">
    <property type="entry name" value="BPD_transp_1_N"/>
    <property type="match status" value="1"/>
</dbReference>
<evidence type="ECO:0000256" key="7">
    <source>
        <dbReference type="RuleBase" id="RU363032"/>
    </source>
</evidence>
<keyword evidence="2 7" id="KW-0813">Transport</keyword>
<keyword evidence="5 7" id="KW-1133">Transmembrane helix</keyword>
<dbReference type="PROSITE" id="PS50928">
    <property type="entry name" value="ABC_TM1"/>
    <property type="match status" value="1"/>
</dbReference>